<dbReference type="EMBL" id="AF396866">
    <property type="protein sequence ID" value="AAK94355.1"/>
    <property type="molecule type" value="Genomic_DNA"/>
</dbReference>
<feature type="region of interest" description="Disordered" evidence="1">
    <location>
        <begin position="1"/>
        <end position="20"/>
    </location>
</feature>
<dbReference type="GeneID" id="921743"/>
<reference evidence="2 3" key="1">
    <citation type="submission" date="2001-06" db="EMBL/GenBank/DDBJ databases">
        <title>Genome organization of temperate Myxococcus phage Mx8.</title>
        <authorList>
            <person name="Youderian P."/>
            <person name="Walthers D."/>
            <person name="Salmi D."/>
            <person name="Magrini V."/>
            <person name="Hartzell P.L."/>
        </authorList>
    </citation>
    <scope>NUCLEOTIDE SEQUENCE [LARGE SCALE GENOMIC DNA]</scope>
</reference>
<evidence type="ECO:0000256" key="1">
    <source>
        <dbReference type="SAM" id="MobiDB-lite"/>
    </source>
</evidence>
<dbReference type="Gene3D" id="3.40.50.300">
    <property type="entry name" value="P-loop containing nucleotide triphosphate hydrolases"/>
    <property type="match status" value="1"/>
</dbReference>
<protein>
    <submittedName>
        <fullName evidence="2">p20</fullName>
    </submittedName>
</protein>
<dbReference type="RefSeq" id="NP_203434.1">
    <property type="nucleotide sequence ID" value="NC_003085.1"/>
</dbReference>
<keyword evidence="3" id="KW-1185">Reference proteome</keyword>
<accession>Q94MU9</accession>
<sequence length="268" mass="29762">MKTPGEIMDSAESAPRRFGAPRLADLLRGALENPRKRTPEELEVLEREWQAQEAKERAQHEAAQAETWPMHLRLCGAPAEAAKVLGAAGVLDTPALRAAREALADGKRTLLLSGHTGAGKTLGACHLFRAAVRVETRTGQRLREWDASSGLFLRWTQLKRLSDYAQEDRLLYQRACTVRVLVLDDLGGMPGETLGTRHRELLEELVDRRDRPGLVTGYTTNLGLHRQESAPSDFSAFVGARVVSRMCRQGTYLLRDCGTRDLRKEGTP</sequence>
<dbReference type="Proteomes" id="UP000002093">
    <property type="component" value="Segment"/>
</dbReference>
<evidence type="ECO:0000313" key="2">
    <source>
        <dbReference type="EMBL" id="AAK94355.1"/>
    </source>
</evidence>
<name>Q94MU9_9CAUD</name>
<evidence type="ECO:0000313" key="3">
    <source>
        <dbReference type="Proteomes" id="UP000002093"/>
    </source>
</evidence>
<dbReference type="KEGG" id="vg:921743"/>
<dbReference type="InterPro" id="IPR027417">
    <property type="entry name" value="P-loop_NTPase"/>
</dbReference>
<dbReference type="SUPFAM" id="SSF52540">
    <property type="entry name" value="P-loop containing nucleoside triphosphate hydrolases"/>
    <property type="match status" value="1"/>
</dbReference>
<organism evidence="2 3">
    <name type="scientific">Myxococcus phage Mx8</name>
    <dbReference type="NCBI Taxonomy" id="49964"/>
    <lineage>
        <taxon>Viruses</taxon>
        <taxon>Duplodnaviria</taxon>
        <taxon>Heunggongvirae</taxon>
        <taxon>Uroviricota</taxon>
        <taxon>Caudoviricetes</taxon>
        <taxon>Myxoctovirus</taxon>
        <taxon>Myxoctovirus Mx8</taxon>
    </lineage>
</organism>
<proteinExistence type="predicted"/>